<evidence type="ECO:0000313" key="4">
    <source>
        <dbReference type="Proteomes" id="UP000887159"/>
    </source>
</evidence>
<dbReference type="PROSITE" id="PS50158">
    <property type="entry name" value="ZF_CCHC"/>
    <property type="match status" value="1"/>
</dbReference>
<evidence type="ECO:0000313" key="3">
    <source>
        <dbReference type="EMBL" id="GFY14870.1"/>
    </source>
</evidence>
<comment type="caution">
    <text evidence="3">The sequence shown here is derived from an EMBL/GenBank/DDBJ whole genome shotgun (WGS) entry which is preliminary data.</text>
</comment>
<evidence type="ECO:0000256" key="1">
    <source>
        <dbReference type="PROSITE-ProRule" id="PRU00047"/>
    </source>
</evidence>
<dbReference type="InterPro" id="IPR001878">
    <property type="entry name" value="Znf_CCHC"/>
</dbReference>
<dbReference type="InterPro" id="IPR036875">
    <property type="entry name" value="Znf_CCHC_sf"/>
</dbReference>
<sequence>MNGQPLLLQKLVEKLRNLKMQKKKTIGGKLKLVDYKLRTADRQISDKNSHCKFFKGNKTFQGTYFRNHNDARNSGKTPELNFDKRKRFQCYECGSFNHLHPQCPNLKTQKVELCRIGVKSEGSLLDPYTSKGKINGLRMSILRDTGATVDVTC</sequence>
<gene>
    <name evidence="3" type="primary">POL_794</name>
    <name evidence="3" type="ORF">TNCV_234201</name>
</gene>
<dbReference type="GO" id="GO:0003676">
    <property type="term" value="F:nucleic acid binding"/>
    <property type="evidence" value="ECO:0007669"/>
    <property type="project" value="InterPro"/>
</dbReference>
<protein>
    <submittedName>
        <fullName evidence="3">Retrovirus-related Pol polyprotein from transposon 412</fullName>
    </submittedName>
</protein>
<feature type="domain" description="CCHC-type" evidence="2">
    <location>
        <begin position="90"/>
        <end position="105"/>
    </location>
</feature>
<reference evidence="3" key="1">
    <citation type="submission" date="2020-08" db="EMBL/GenBank/DDBJ databases">
        <title>Multicomponent nature underlies the extraordinary mechanical properties of spider dragline silk.</title>
        <authorList>
            <person name="Kono N."/>
            <person name="Nakamura H."/>
            <person name="Mori M."/>
            <person name="Yoshida Y."/>
            <person name="Ohtoshi R."/>
            <person name="Malay A.D."/>
            <person name="Moran D.A.P."/>
            <person name="Tomita M."/>
            <person name="Numata K."/>
            <person name="Arakawa K."/>
        </authorList>
    </citation>
    <scope>NUCLEOTIDE SEQUENCE</scope>
</reference>
<dbReference type="AlphaFoldDB" id="A0A8X6VPQ4"/>
<keyword evidence="1" id="KW-0863">Zinc-finger</keyword>
<name>A0A8X6VPQ4_TRICX</name>
<dbReference type="SUPFAM" id="SSF57756">
    <property type="entry name" value="Retrovirus zinc finger-like domains"/>
    <property type="match status" value="1"/>
</dbReference>
<dbReference type="EMBL" id="BMAU01021332">
    <property type="protein sequence ID" value="GFY14870.1"/>
    <property type="molecule type" value="Genomic_DNA"/>
</dbReference>
<proteinExistence type="predicted"/>
<keyword evidence="1" id="KW-0479">Metal-binding</keyword>
<keyword evidence="4" id="KW-1185">Reference proteome</keyword>
<keyword evidence="1" id="KW-0862">Zinc</keyword>
<dbReference type="GO" id="GO:0008270">
    <property type="term" value="F:zinc ion binding"/>
    <property type="evidence" value="ECO:0007669"/>
    <property type="project" value="UniProtKB-KW"/>
</dbReference>
<organism evidence="3 4">
    <name type="scientific">Trichonephila clavipes</name>
    <name type="common">Golden silk orbweaver</name>
    <name type="synonym">Nephila clavipes</name>
    <dbReference type="NCBI Taxonomy" id="2585209"/>
    <lineage>
        <taxon>Eukaryota</taxon>
        <taxon>Metazoa</taxon>
        <taxon>Ecdysozoa</taxon>
        <taxon>Arthropoda</taxon>
        <taxon>Chelicerata</taxon>
        <taxon>Arachnida</taxon>
        <taxon>Araneae</taxon>
        <taxon>Araneomorphae</taxon>
        <taxon>Entelegynae</taxon>
        <taxon>Araneoidea</taxon>
        <taxon>Nephilidae</taxon>
        <taxon>Trichonephila</taxon>
    </lineage>
</organism>
<dbReference type="Proteomes" id="UP000887159">
    <property type="component" value="Unassembled WGS sequence"/>
</dbReference>
<accession>A0A8X6VPQ4</accession>
<evidence type="ECO:0000259" key="2">
    <source>
        <dbReference type="PROSITE" id="PS50158"/>
    </source>
</evidence>